<dbReference type="InterPro" id="IPR036416">
    <property type="entry name" value="Pept_tRNA_hydro_sf"/>
</dbReference>
<protein>
    <submittedName>
        <fullName evidence="4">Peptidyl-tRNA hydrolase</fullName>
    </submittedName>
</protein>
<reference evidence="4 5" key="1">
    <citation type="submission" date="2024-03" db="EMBL/GenBank/DDBJ databases">
        <title>Genome-scale model development and genomic sequencing of the oleaginous clade Lipomyces.</title>
        <authorList>
            <consortium name="Lawrence Berkeley National Laboratory"/>
            <person name="Czajka J.J."/>
            <person name="Han Y."/>
            <person name="Kim J."/>
            <person name="Mondo S.J."/>
            <person name="Hofstad B.A."/>
            <person name="Robles A."/>
            <person name="Haridas S."/>
            <person name="Riley R."/>
            <person name="LaButti K."/>
            <person name="Pangilinan J."/>
            <person name="Andreopoulos W."/>
            <person name="Lipzen A."/>
            <person name="Yan J."/>
            <person name="Wang M."/>
            <person name="Ng V."/>
            <person name="Grigoriev I.V."/>
            <person name="Spatafora J.W."/>
            <person name="Magnuson J.K."/>
            <person name="Baker S.E."/>
            <person name="Pomraning K.R."/>
        </authorList>
    </citation>
    <scope>NUCLEOTIDE SEQUENCE [LARGE SCALE GENOMIC DNA]</scope>
    <source>
        <strain evidence="4 5">Phaff 52-87</strain>
    </source>
</reference>
<dbReference type="PANTHER" id="PTHR17224:SF1">
    <property type="entry name" value="PEPTIDYL-TRNA HYDROLASE"/>
    <property type="match status" value="1"/>
</dbReference>
<dbReference type="PANTHER" id="PTHR17224">
    <property type="entry name" value="PEPTIDYL-TRNA HYDROLASE"/>
    <property type="match status" value="1"/>
</dbReference>
<dbReference type="GO" id="GO:0016787">
    <property type="term" value="F:hydrolase activity"/>
    <property type="evidence" value="ECO:0007669"/>
    <property type="project" value="UniProtKB-KW"/>
</dbReference>
<dbReference type="GeneID" id="90037789"/>
<evidence type="ECO:0000256" key="2">
    <source>
        <dbReference type="ARBA" id="ARBA00022801"/>
    </source>
</evidence>
<dbReference type="EMBL" id="JBBJBU010000003">
    <property type="protein sequence ID" value="KAK7206309.1"/>
    <property type="molecule type" value="Genomic_DNA"/>
</dbReference>
<keyword evidence="5" id="KW-1185">Reference proteome</keyword>
<proteinExistence type="predicted"/>
<evidence type="ECO:0000313" key="5">
    <source>
        <dbReference type="Proteomes" id="UP001498771"/>
    </source>
</evidence>
<name>A0ABR1F8Y1_9ASCO</name>
<comment type="caution">
    <text evidence="4">The sequence shown here is derived from an EMBL/GenBank/DDBJ whole genome shotgun (WGS) entry which is preliminary data.</text>
</comment>
<dbReference type="Pfam" id="PF01195">
    <property type="entry name" value="Pept_tRNA_hydro"/>
    <property type="match status" value="1"/>
</dbReference>
<gene>
    <name evidence="4" type="ORF">BZA70DRAFT_276268</name>
</gene>
<dbReference type="NCBIfam" id="TIGR00447">
    <property type="entry name" value="pth"/>
    <property type="match status" value="1"/>
</dbReference>
<dbReference type="Proteomes" id="UP001498771">
    <property type="component" value="Unassembled WGS sequence"/>
</dbReference>
<keyword evidence="2 4" id="KW-0378">Hydrolase</keyword>
<accession>A0ABR1F8Y1</accession>
<evidence type="ECO:0000256" key="1">
    <source>
        <dbReference type="ARBA" id="ARBA00022555"/>
    </source>
</evidence>
<dbReference type="SUPFAM" id="SSF53178">
    <property type="entry name" value="Peptidyl-tRNA hydrolase-like"/>
    <property type="match status" value="1"/>
</dbReference>
<evidence type="ECO:0000313" key="4">
    <source>
        <dbReference type="EMBL" id="KAK7206309.1"/>
    </source>
</evidence>
<keyword evidence="3" id="KW-0694">RNA-binding</keyword>
<evidence type="ECO:0000256" key="3">
    <source>
        <dbReference type="ARBA" id="ARBA00022884"/>
    </source>
</evidence>
<organism evidence="4 5">
    <name type="scientific">Myxozyma melibiosi</name>
    <dbReference type="NCBI Taxonomy" id="54550"/>
    <lineage>
        <taxon>Eukaryota</taxon>
        <taxon>Fungi</taxon>
        <taxon>Dikarya</taxon>
        <taxon>Ascomycota</taxon>
        <taxon>Saccharomycotina</taxon>
        <taxon>Lipomycetes</taxon>
        <taxon>Lipomycetales</taxon>
        <taxon>Lipomycetaceae</taxon>
        <taxon>Myxozyma</taxon>
    </lineage>
</organism>
<sequence length="206" mass="22892">MSAQIPSSRLLVCSLGNPGARYARTRHSVGHIMLNQLISDHQRTLGNKPLSVPGLNGELYRGKSLLNRDATNPIALFKNGTLMNASGAHVLRAWKWASSALGKDTKLVLLHDDLEMEVGSVQARSDRKHHGHNGIKSVRDYFDGPFYNIRIGIGRPDSRASDDVAYYVLGNIPPRDLDTLKEEAYPKIWELLQAIEENKLEGTVKK</sequence>
<dbReference type="InterPro" id="IPR001328">
    <property type="entry name" value="Pept_tRNA_hydro"/>
</dbReference>
<dbReference type="Gene3D" id="3.40.50.1470">
    <property type="entry name" value="Peptidyl-tRNA hydrolase"/>
    <property type="match status" value="1"/>
</dbReference>
<dbReference type="RefSeq" id="XP_064769342.1">
    <property type="nucleotide sequence ID" value="XM_064912277.1"/>
</dbReference>
<keyword evidence="1" id="KW-0820">tRNA-binding</keyword>